<dbReference type="EMBL" id="JACMRX010000005">
    <property type="protein sequence ID" value="KAF7988998.1"/>
    <property type="molecule type" value="Genomic_DNA"/>
</dbReference>
<feature type="domain" description="MIF4G" evidence="4">
    <location>
        <begin position="224"/>
        <end position="404"/>
    </location>
</feature>
<evidence type="ECO:0000313" key="5">
    <source>
        <dbReference type="EMBL" id="KAF7988998.1"/>
    </source>
</evidence>
<dbReference type="Proteomes" id="UP000639338">
    <property type="component" value="Unassembled WGS sequence"/>
</dbReference>
<comment type="subcellular location">
    <subcellularLocation>
        <location evidence="1">Cytoplasm</location>
    </subcellularLocation>
</comment>
<dbReference type="GO" id="GO:0006446">
    <property type="term" value="P:regulation of translational initiation"/>
    <property type="evidence" value="ECO:0007669"/>
    <property type="project" value="TreeGrafter"/>
</dbReference>
<evidence type="ECO:0000256" key="1">
    <source>
        <dbReference type="ARBA" id="ARBA00004496"/>
    </source>
</evidence>
<gene>
    <name evidence="5" type="ORF">HCN44_007308</name>
</gene>
<dbReference type="OrthoDB" id="565552at2759"/>
<evidence type="ECO:0000256" key="2">
    <source>
        <dbReference type="ARBA" id="ARBA00022490"/>
    </source>
</evidence>
<name>A0A835CPB6_APHGI</name>
<dbReference type="GO" id="GO:0005829">
    <property type="term" value="C:cytosol"/>
    <property type="evidence" value="ECO:0007669"/>
    <property type="project" value="TreeGrafter"/>
</dbReference>
<evidence type="ECO:0000313" key="6">
    <source>
        <dbReference type="Proteomes" id="UP000639338"/>
    </source>
</evidence>
<keyword evidence="6" id="KW-1185">Reference proteome</keyword>
<comment type="caution">
    <text evidence="5">The sequence shown here is derived from an EMBL/GenBank/DDBJ whole genome shotgun (WGS) entry which is preliminary data.</text>
</comment>
<dbReference type="GO" id="GO:0003723">
    <property type="term" value="F:RNA binding"/>
    <property type="evidence" value="ECO:0007669"/>
    <property type="project" value="InterPro"/>
</dbReference>
<keyword evidence="2" id="KW-0963">Cytoplasm</keyword>
<dbReference type="FunFam" id="1.25.40.180:FF:000039">
    <property type="entry name" value="Uncharacterized protein, isoform B"/>
    <property type="match status" value="1"/>
</dbReference>
<evidence type="ECO:0000259" key="4">
    <source>
        <dbReference type="Pfam" id="PF02854"/>
    </source>
</evidence>
<keyword evidence="3" id="KW-0810">Translation regulation</keyword>
<proteinExistence type="predicted"/>
<protein>
    <recommendedName>
        <fullName evidence="4">MIF4G domain-containing protein</fullName>
    </recommendedName>
</protein>
<dbReference type="Pfam" id="PF02854">
    <property type="entry name" value="MIF4G"/>
    <property type="match status" value="1"/>
</dbReference>
<dbReference type="InterPro" id="IPR003890">
    <property type="entry name" value="MIF4G-like_typ-3"/>
</dbReference>
<dbReference type="PANTHER" id="PTHR23254">
    <property type="entry name" value="EIF4G DOMAIN PROTEIN"/>
    <property type="match status" value="1"/>
</dbReference>
<dbReference type="AlphaFoldDB" id="A0A835CPB6"/>
<reference evidence="5 6" key="1">
    <citation type="submission" date="2020-08" db="EMBL/GenBank/DDBJ databases">
        <title>Aphidius gifuensis genome sequencing and assembly.</title>
        <authorList>
            <person name="Du Z."/>
        </authorList>
    </citation>
    <scope>NUCLEOTIDE SEQUENCE [LARGE SCALE GENOMIC DNA]</scope>
    <source>
        <strain evidence="5">YNYX2018</strain>
        <tissue evidence="5">Adults</tissue>
    </source>
</reference>
<accession>A0A835CPB6</accession>
<dbReference type="SUPFAM" id="SSF48371">
    <property type="entry name" value="ARM repeat"/>
    <property type="match status" value="1"/>
</dbReference>
<dbReference type="Gene3D" id="1.25.40.180">
    <property type="match status" value="1"/>
</dbReference>
<dbReference type="GO" id="GO:0008494">
    <property type="term" value="F:translation activator activity"/>
    <property type="evidence" value="ECO:0007669"/>
    <property type="project" value="TreeGrafter"/>
</dbReference>
<dbReference type="InterPro" id="IPR051367">
    <property type="entry name" value="mRNA_TranslReg/HistoneTransl"/>
</dbReference>
<evidence type="ECO:0000256" key="3">
    <source>
        <dbReference type="ARBA" id="ARBA00022845"/>
    </source>
</evidence>
<dbReference type="InterPro" id="IPR016024">
    <property type="entry name" value="ARM-type_fold"/>
</dbReference>
<sequence>MRDSVVDKRNINYLQQKIKPSLLIYRPPGGRPEALTSPQLNVHAKEFTMKQNDMHNNNSNRHSMAGHDGRTVYYNLQQSKSSGNIHRHMFNQQQQQHHQLHQHQQHPYHHYNHHVQGIRQMHPLNTSASSGNILHGNQGNRVHFNMKNDIKTTQNSQVIKPGKLTKSLSFVTSYGLKRSKSFTSADVLAHKANNISEAAELGRFPVTVHDVLIKAMEDPNGLNSRNLMDLVRHILGRIVENRKYSEPAAKICIKIIEKEVKETFLESLLNLCQQWYQDQSRLLNDTASLNKFSAFMTFLNEMYCQLKRRQLQLKTQQEGVSPGRVLLTLLWKCCQDCLQPSFINSLPESNCLFFILTSIGKDLDVELPLQLEQLLACVRDAFLADNATLPAVRKILLQLIELHAAHWQLPAPALVYYYPGSSSKS</sequence>
<organism evidence="5 6">
    <name type="scientific">Aphidius gifuensis</name>
    <name type="common">Parasitoid wasp</name>
    <dbReference type="NCBI Taxonomy" id="684658"/>
    <lineage>
        <taxon>Eukaryota</taxon>
        <taxon>Metazoa</taxon>
        <taxon>Ecdysozoa</taxon>
        <taxon>Arthropoda</taxon>
        <taxon>Hexapoda</taxon>
        <taxon>Insecta</taxon>
        <taxon>Pterygota</taxon>
        <taxon>Neoptera</taxon>
        <taxon>Endopterygota</taxon>
        <taxon>Hymenoptera</taxon>
        <taxon>Apocrita</taxon>
        <taxon>Ichneumonoidea</taxon>
        <taxon>Braconidae</taxon>
        <taxon>Aphidiinae</taxon>
        <taxon>Aphidius</taxon>
    </lineage>
</organism>
<dbReference type="PANTHER" id="PTHR23254:SF16">
    <property type="entry name" value="CBP80_20-DEPENDENT TRANSLATION INITIATION FACTOR"/>
    <property type="match status" value="1"/>
</dbReference>